<dbReference type="AlphaFoldDB" id="A0AAV4QA23"/>
<dbReference type="Proteomes" id="UP001054837">
    <property type="component" value="Unassembled WGS sequence"/>
</dbReference>
<sequence length="416" mass="47194">MDLLKCEMCNCTITNIYNHECPYSFDRTVSKILDYNFGNIYQENSAIISHSVDFNYDKHPYHTIASEILDYNFGDKPQEIPATISYSMEGADFNSLAFMNRTSTFQSSTFPQCINQQSHWDVNNTAGTDVRYASSNTVQSESVDYFNSSQGLFIPATQHFENSDCTYGAENPAMAFSTAASTSALNPVLRPCTNNYALMQHSPNLSIYNQLPPTSQVLDVPSNYLTKYYPTSKNYNVSMNMESGQSGMQDFERPCTREKEYDARTTTIISNRIEKNTSCASNLKSTSMNVQFRGRPRTEKKQAQNCFRCRYCGKVSSYQKHQSGQKLPSSLTSTLFKCNECNEKLKLKGKMQWRPKIAEMCSEIPAYKLQKIVKPSTEHPRNKGFSCNGSQRVHQSSDLVSPPPLRILREVLIVNK</sequence>
<protein>
    <submittedName>
        <fullName evidence="2">Uncharacterized protein</fullName>
    </submittedName>
</protein>
<evidence type="ECO:0000256" key="1">
    <source>
        <dbReference type="SAM" id="MobiDB-lite"/>
    </source>
</evidence>
<gene>
    <name evidence="2" type="ORF">CDAR_527841</name>
</gene>
<name>A0AAV4QA23_9ARAC</name>
<keyword evidence="3" id="KW-1185">Reference proteome</keyword>
<reference evidence="2 3" key="1">
    <citation type="submission" date="2021-06" db="EMBL/GenBank/DDBJ databases">
        <title>Caerostris darwini draft genome.</title>
        <authorList>
            <person name="Kono N."/>
            <person name="Arakawa K."/>
        </authorList>
    </citation>
    <scope>NUCLEOTIDE SEQUENCE [LARGE SCALE GENOMIC DNA]</scope>
</reference>
<dbReference type="EMBL" id="BPLQ01004128">
    <property type="protein sequence ID" value="GIY05866.1"/>
    <property type="molecule type" value="Genomic_DNA"/>
</dbReference>
<feature type="compositionally biased region" description="Polar residues" evidence="1">
    <location>
        <begin position="385"/>
        <end position="399"/>
    </location>
</feature>
<comment type="caution">
    <text evidence="2">The sequence shown here is derived from an EMBL/GenBank/DDBJ whole genome shotgun (WGS) entry which is preliminary data.</text>
</comment>
<organism evidence="2 3">
    <name type="scientific">Caerostris darwini</name>
    <dbReference type="NCBI Taxonomy" id="1538125"/>
    <lineage>
        <taxon>Eukaryota</taxon>
        <taxon>Metazoa</taxon>
        <taxon>Ecdysozoa</taxon>
        <taxon>Arthropoda</taxon>
        <taxon>Chelicerata</taxon>
        <taxon>Arachnida</taxon>
        <taxon>Araneae</taxon>
        <taxon>Araneomorphae</taxon>
        <taxon>Entelegynae</taxon>
        <taxon>Araneoidea</taxon>
        <taxon>Araneidae</taxon>
        <taxon>Caerostris</taxon>
    </lineage>
</organism>
<evidence type="ECO:0000313" key="2">
    <source>
        <dbReference type="EMBL" id="GIY05866.1"/>
    </source>
</evidence>
<accession>A0AAV4QA23</accession>
<proteinExistence type="predicted"/>
<evidence type="ECO:0000313" key="3">
    <source>
        <dbReference type="Proteomes" id="UP001054837"/>
    </source>
</evidence>
<feature type="region of interest" description="Disordered" evidence="1">
    <location>
        <begin position="377"/>
        <end position="399"/>
    </location>
</feature>